<name>A0A131Y9C2_IXORI</name>
<keyword evidence="1" id="KW-0732">Signal</keyword>
<reference evidence="2" key="1">
    <citation type="submission" date="2016-02" db="EMBL/GenBank/DDBJ databases">
        <title>RNAseq analyses of the midgut from blood- or serum-fed Ixodes ricinus ticks.</title>
        <authorList>
            <person name="Perner J."/>
            <person name="Provaznik J."/>
            <person name="Schrenkova J."/>
            <person name="Urbanova V."/>
            <person name="Ribeiro J.M."/>
            <person name="Kopacek P."/>
        </authorList>
    </citation>
    <scope>NUCLEOTIDE SEQUENCE</scope>
    <source>
        <tissue evidence="2">Gut</tissue>
    </source>
</reference>
<accession>A0A131Y9C2</accession>
<feature type="chain" id="PRO_5007284360" evidence="1">
    <location>
        <begin position="19"/>
        <end position="219"/>
    </location>
</feature>
<feature type="signal peptide" evidence="1">
    <location>
        <begin position="1"/>
        <end position="18"/>
    </location>
</feature>
<organism evidence="2">
    <name type="scientific">Ixodes ricinus</name>
    <name type="common">Common tick</name>
    <name type="synonym">Acarus ricinus</name>
    <dbReference type="NCBI Taxonomy" id="34613"/>
    <lineage>
        <taxon>Eukaryota</taxon>
        <taxon>Metazoa</taxon>
        <taxon>Ecdysozoa</taxon>
        <taxon>Arthropoda</taxon>
        <taxon>Chelicerata</taxon>
        <taxon>Arachnida</taxon>
        <taxon>Acari</taxon>
        <taxon>Parasitiformes</taxon>
        <taxon>Ixodida</taxon>
        <taxon>Ixodoidea</taxon>
        <taxon>Ixodidae</taxon>
        <taxon>Ixodinae</taxon>
        <taxon>Ixodes</taxon>
    </lineage>
</organism>
<dbReference type="AlphaFoldDB" id="A0A131Y9C2"/>
<proteinExistence type="evidence at transcript level"/>
<protein>
    <submittedName>
        <fullName evidence="2">Putative secreted protein</fullName>
    </submittedName>
</protein>
<sequence>MAFSSLFCVSLVIAGAFAGSIQDANMYMDAVLRDHLPNNVRSLNLDPVGIPAFNVKVDSTGLTNRDLKAEFRSGTMYGLSSALRRRGDCGVPGWQGANVTTGCYVSLDGLRITFEGSAKGYDMSGSKKDFSMDLVVEKTNAFVEATSWSGRPAVLKTLTVTGVNFRINMHKSLHLDSNRQKTFEKAISQSVQNLFLGVLYGPFRDALIRSVARVALPRA</sequence>
<dbReference type="EMBL" id="GEFM01001080">
    <property type="protein sequence ID" value="JAP74716.1"/>
    <property type="molecule type" value="mRNA"/>
</dbReference>
<evidence type="ECO:0000313" key="2">
    <source>
        <dbReference type="EMBL" id="JAP74716.1"/>
    </source>
</evidence>
<evidence type="ECO:0000256" key="1">
    <source>
        <dbReference type="SAM" id="SignalP"/>
    </source>
</evidence>